<protein>
    <submittedName>
        <fullName evidence="7">DUF3596 domain-containing protein</fullName>
    </submittedName>
</protein>
<evidence type="ECO:0000256" key="2">
    <source>
        <dbReference type="ARBA" id="ARBA00023125"/>
    </source>
</evidence>
<dbReference type="OrthoDB" id="5391994at2"/>
<dbReference type="InterPro" id="IPR022000">
    <property type="entry name" value="Min27-like_integrase_DNA_bind"/>
</dbReference>
<reference evidence="7 8" key="1">
    <citation type="submission" date="2019-03" db="EMBL/GenBank/DDBJ databases">
        <title>Pragia sp. nov. isolated from the gut tract of Carduelis flavirostris.</title>
        <authorList>
            <person name="Ge Y."/>
        </authorList>
    </citation>
    <scope>NUCLEOTIDE SEQUENCE [LARGE SCALE GENOMIC DNA]</scope>
    <source>
        <strain evidence="7 8">CF-458</strain>
    </source>
</reference>
<dbReference type="SUPFAM" id="SSF56349">
    <property type="entry name" value="DNA breaking-rejoining enzymes"/>
    <property type="match status" value="1"/>
</dbReference>
<dbReference type="Pfam" id="PF12167">
    <property type="entry name" value="Arm-DNA-bind_2"/>
    <property type="match status" value="1"/>
</dbReference>
<dbReference type="InterPro" id="IPR050090">
    <property type="entry name" value="Tyrosine_recombinase_XerCD"/>
</dbReference>
<dbReference type="EMBL" id="CP034752">
    <property type="protein sequence ID" value="QBH97195.1"/>
    <property type="molecule type" value="Genomic_DNA"/>
</dbReference>
<dbReference type="Gene3D" id="1.10.150.130">
    <property type="match status" value="1"/>
</dbReference>
<dbReference type="InterPro" id="IPR044068">
    <property type="entry name" value="CB"/>
</dbReference>
<dbReference type="Gene3D" id="1.10.443.10">
    <property type="entry name" value="Intergrase catalytic core"/>
    <property type="match status" value="1"/>
</dbReference>
<keyword evidence="2 4" id="KW-0238">DNA-binding</keyword>
<dbReference type="PANTHER" id="PTHR30349:SF36">
    <property type="entry name" value="PROPHAGE INTEGRASE INTR-RELATED"/>
    <property type="match status" value="1"/>
</dbReference>
<dbReference type="RefSeq" id="WP_130592133.1">
    <property type="nucleotide sequence ID" value="NZ_CP034752.1"/>
</dbReference>
<keyword evidence="3" id="KW-0233">DNA recombination</keyword>
<evidence type="ECO:0000259" key="5">
    <source>
        <dbReference type="PROSITE" id="PS51898"/>
    </source>
</evidence>
<dbReference type="AlphaFoldDB" id="A0A411WM55"/>
<dbReference type="InterPro" id="IPR010998">
    <property type="entry name" value="Integrase_recombinase_N"/>
</dbReference>
<evidence type="ECO:0000256" key="1">
    <source>
        <dbReference type="ARBA" id="ARBA00022908"/>
    </source>
</evidence>
<sequence>MGQNEQKDLPRGITVRKHRSGSTINIAFTYRGVKCREPLSNLDVTPKNIKYAERLLGEIHNKIERGTFNYADHFPKSTRLKIFGNSQSFKTVKQYLNDYLLICENRNLSPSTLGGYRKCLSSLSAMHEVLVAELTPAMIKGWVQNQDTTIKTIRNRLSFFRSAIDEAVTDGLLSINPVAQISAARYKNTSDVKQDDYEVDPFTPKEVTAILSATTYRQWSNLFKFALNTGMRSSELCALRWSNIDFINELAAVKNASVVGIEKGTKTKAGRRMIELNEDAIAALNAQKEFTFLHSDYIFSDPKTGLPWAGADAIRKKAWVPTLKKAGVRYRNPYQTRHTFATMHISRGVNLFWLSSQMGHKGPEMLFRHYGSYLAEYAGNSGRQFNSLTGS</sequence>
<dbReference type="GO" id="GO:0006310">
    <property type="term" value="P:DNA recombination"/>
    <property type="evidence" value="ECO:0007669"/>
    <property type="project" value="UniProtKB-KW"/>
</dbReference>
<name>A0A411WM55_9GAMM</name>
<gene>
    <name evidence="7" type="ORF">EKN56_12800</name>
</gene>
<dbReference type="GO" id="GO:0015074">
    <property type="term" value="P:DNA integration"/>
    <property type="evidence" value="ECO:0007669"/>
    <property type="project" value="UniProtKB-KW"/>
</dbReference>
<dbReference type="InterPro" id="IPR013762">
    <property type="entry name" value="Integrase-like_cat_sf"/>
</dbReference>
<accession>A0A411WM55</accession>
<dbReference type="CDD" id="cd01189">
    <property type="entry name" value="INT_ICEBs1_C_like"/>
    <property type="match status" value="1"/>
</dbReference>
<feature type="domain" description="Core-binding (CB)" evidence="6">
    <location>
        <begin position="90"/>
        <end position="168"/>
    </location>
</feature>
<evidence type="ECO:0000256" key="4">
    <source>
        <dbReference type="PROSITE-ProRule" id="PRU01248"/>
    </source>
</evidence>
<dbReference type="PROSITE" id="PS51900">
    <property type="entry name" value="CB"/>
    <property type="match status" value="1"/>
</dbReference>
<dbReference type="Proteomes" id="UP000293154">
    <property type="component" value="Chromosome"/>
</dbReference>
<dbReference type="KEGG" id="prag:EKN56_12800"/>
<evidence type="ECO:0000256" key="3">
    <source>
        <dbReference type="ARBA" id="ARBA00023172"/>
    </source>
</evidence>
<dbReference type="InterPro" id="IPR011010">
    <property type="entry name" value="DNA_brk_join_enz"/>
</dbReference>
<dbReference type="Pfam" id="PF00589">
    <property type="entry name" value="Phage_integrase"/>
    <property type="match status" value="1"/>
</dbReference>
<dbReference type="GO" id="GO:0003677">
    <property type="term" value="F:DNA binding"/>
    <property type="evidence" value="ECO:0007669"/>
    <property type="project" value="UniProtKB-UniRule"/>
</dbReference>
<evidence type="ECO:0000313" key="8">
    <source>
        <dbReference type="Proteomes" id="UP000293154"/>
    </source>
</evidence>
<proteinExistence type="predicted"/>
<feature type="domain" description="Tyr recombinase" evidence="5">
    <location>
        <begin position="197"/>
        <end position="383"/>
    </location>
</feature>
<dbReference type="PROSITE" id="PS51898">
    <property type="entry name" value="TYR_RECOMBINASE"/>
    <property type="match status" value="1"/>
</dbReference>
<keyword evidence="8" id="KW-1185">Reference proteome</keyword>
<dbReference type="InterPro" id="IPR002104">
    <property type="entry name" value="Integrase_catalytic"/>
</dbReference>
<organism evidence="7 8">
    <name type="scientific">Limnobaculum zhutongyuii</name>
    <dbReference type="NCBI Taxonomy" id="2498113"/>
    <lineage>
        <taxon>Bacteria</taxon>
        <taxon>Pseudomonadati</taxon>
        <taxon>Pseudomonadota</taxon>
        <taxon>Gammaproteobacteria</taxon>
        <taxon>Enterobacterales</taxon>
        <taxon>Budviciaceae</taxon>
        <taxon>Limnobaculum</taxon>
    </lineage>
</organism>
<evidence type="ECO:0000259" key="6">
    <source>
        <dbReference type="PROSITE" id="PS51900"/>
    </source>
</evidence>
<evidence type="ECO:0000313" key="7">
    <source>
        <dbReference type="EMBL" id="QBH97195.1"/>
    </source>
</evidence>
<dbReference type="PANTHER" id="PTHR30349">
    <property type="entry name" value="PHAGE INTEGRASE-RELATED"/>
    <property type="match status" value="1"/>
</dbReference>
<keyword evidence="1" id="KW-0229">DNA integration</keyword>